<keyword evidence="2" id="KW-0813">Transport</keyword>
<keyword evidence="4" id="KW-0472">Membrane</keyword>
<name>J9FRQ3_9ZZZZ</name>
<keyword evidence="4" id="KW-1133">Transmembrane helix</keyword>
<accession>J9FRQ3</accession>
<keyword evidence="4" id="KW-0812">Transmembrane</keyword>
<dbReference type="PANTHER" id="PTHR43163">
    <property type="entry name" value="DIPEPTIDE TRANSPORT SYSTEM PERMEASE PROTEIN DPPB-RELATED"/>
    <property type="match status" value="1"/>
</dbReference>
<dbReference type="EMBL" id="AMCI01004674">
    <property type="protein sequence ID" value="EJW97616.1"/>
    <property type="molecule type" value="Genomic_DNA"/>
</dbReference>
<feature type="non-terminal residue" evidence="6">
    <location>
        <position position="82"/>
    </location>
</feature>
<sequence length="82" mass="9257">MLKYCLKKVGQVAIVMLLISFFSFAIIDLAPGDISSMYLTEDMSPEEKQIVIEKLGLNKSMPEQYWAWLKEALHGNFGVSLS</sequence>
<dbReference type="InterPro" id="IPR045621">
    <property type="entry name" value="BPD_transp_1_N"/>
</dbReference>
<gene>
    <name evidence="6" type="ORF">EVA_14277</name>
</gene>
<dbReference type="AlphaFoldDB" id="J9FRQ3"/>
<protein>
    <submittedName>
        <fullName evidence="6">Oligopeptide ABC superfamily ATP binding cassette transporter, membrane protein</fullName>
    </submittedName>
</protein>
<reference evidence="6" key="1">
    <citation type="journal article" date="2012" name="PLoS ONE">
        <title>Gene sets for utilization of primary and secondary nutrition supplies in the distal gut of endangered iberian lynx.</title>
        <authorList>
            <person name="Alcaide M."/>
            <person name="Messina E."/>
            <person name="Richter M."/>
            <person name="Bargiela R."/>
            <person name="Peplies J."/>
            <person name="Huws S.A."/>
            <person name="Newbold C.J."/>
            <person name="Golyshin P.N."/>
            <person name="Simon M.A."/>
            <person name="Lopez G."/>
            <person name="Yakimov M.M."/>
            <person name="Ferrer M."/>
        </authorList>
    </citation>
    <scope>NUCLEOTIDE SEQUENCE</scope>
</reference>
<dbReference type="PANTHER" id="PTHR43163:SF6">
    <property type="entry name" value="DIPEPTIDE TRANSPORT SYSTEM PERMEASE PROTEIN DPPB-RELATED"/>
    <property type="match status" value="1"/>
</dbReference>
<evidence type="ECO:0000256" key="1">
    <source>
        <dbReference type="ARBA" id="ARBA00004651"/>
    </source>
</evidence>
<evidence type="ECO:0000256" key="2">
    <source>
        <dbReference type="ARBA" id="ARBA00022448"/>
    </source>
</evidence>
<feature type="transmembrane region" description="Helical" evidence="4">
    <location>
        <begin position="12"/>
        <end position="30"/>
    </location>
</feature>
<organism evidence="6">
    <name type="scientific">gut metagenome</name>
    <dbReference type="NCBI Taxonomy" id="749906"/>
    <lineage>
        <taxon>unclassified sequences</taxon>
        <taxon>metagenomes</taxon>
        <taxon>organismal metagenomes</taxon>
    </lineage>
</organism>
<comment type="subcellular location">
    <subcellularLocation>
        <location evidence="1">Cell membrane</location>
        <topology evidence="1">Multi-pass membrane protein</topology>
    </subcellularLocation>
</comment>
<feature type="domain" description="ABC transporter type 1 GsiC-like N-terminal" evidence="5">
    <location>
        <begin position="1"/>
        <end position="75"/>
    </location>
</feature>
<proteinExistence type="predicted"/>
<keyword evidence="3" id="KW-1003">Cell membrane</keyword>
<comment type="caution">
    <text evidence="6">The sequence shown here is derived from an EMBL/GenBank/DDBJ whole genome shotgun (WGS) entry which is preliminary data.</text>
</comment>
<evidence type="ECO:0000256" key="3">
    <source>
        <dbReference type="ARBA" id="ARBA00022475"/>
    </source>
</evidence>
<evidence type="ECO:0000259" key="5">
    <source>
        <dbReference type="Pfam" id="PF19300"/>
    </source>
</evidence>
<evidence type="ECO:0000256" key="4">
    <source>
        <dbReference type="SAM" id="Phobius"/>
    </source>
</evidence>
<dbReference type="GO" id="GO:0005886">
    <property type="term" value="C:plasma membrane"/>
    <property type="evidence" value="ECO:0007669"/>
    <property type="project" value="UniProtKB-SubCell"/>
</dbReference>
<dbReference type="Pfam" id="PF19300">
    <property type="entry name" value="BPD_transp_1_N"/>
    <property type="match status" value="1"/>
</dbReference>
<evidence type="ECO:0000313" key="6">
    <source>
        <dbReference type="EMBL" id="EJW97616.1"/>
    </source>
</evidence>